<evidence type="ECO:0000313" key="2">
    <source>
        <dbReference type="EMBL" id="OCK73676.1"/>
    </source>
</evidence>
<dbReference type="AlphaFoldDB" id="A0A8E2DY53"/>
<feature type="signal peptide" evidence="1">
    <location>
        <begin position="1"/>
        <end position="26"/>
    </location>
</feature>
<reference evidence="2 3" key="1">
    <citation type="journal article" date="2016" name="Nat. Commun.">
        <title>Ectomycorrhizal ecology is imprinted in the genome of the dominant symbiotic fungus Cenococcum geophilum.</title>
        <authorList>
            <consortium name="DOE Joint Genome Institute"/>
            <person name="Peter M."/>
            <person name="Kohler A."/>
            <person name="Ohm R.A."/>
            <person name="Kuo A."/>
            <person name="Krutzmann J."/>
            <person name="Morin E."/>
            <person name="Arend M."/>
            <person name="Barry K.W."/>
            <person name="Binder M."/>
            <person name="Choi C."/>
            <person name="Clum A."/>
            <person name="Copeland A."/>
            <person name="Grisel N."/>
            <person name="Haridas S."/>
            <person name="Kipfer T."/>
            <person name="LaButti K."/>
            <person name="Lindquist E."/>
            <person name="Lipzen A."/>
            <person name="Maire R."/>
            <person name="Meier B."/>
            <person name="Mihaltcheva S."/>
            <person name="Molinier V."/>
            <person name="Murat C."/>
            <person name="Poggeler S."/>
            <person name="Quandt C.A."/>
            <person name="Sperisen C."/>
            <person name="Tritt A."/>
            <person name="Tisserant E."/>
            <person name="Crous P.W."/>
            <person name="Henrissat B."/>
            <person name="Nehls U."/>
            <person name="Egli S."/>
            <person name="Spatafora J.W."/>
            <person name="Grigoriev I.V."/>
            <person name="Martin F.M."/>
        </authorList>
    </citation>
    <scope>NUCLEOTIDE SEQUENCE [LARGE SCALE GENOMIC DNA]</scope>
    <source>
        <strain evidence="2 3">CBS 459.81</strain>
    </source>
</reference>
<dbReference type="Proteomes" id="UP000250266">
    <property type="component" value="Unassembled WGS sequence"/>
</dbReference>
<name>A0A8E2DY53_9PEZI</name>
<feature type="chain" id="PRO_5034004466" evidence="1">
    <location>
        <begin position="27"/>
        <end position="52"/>
    </location>
</feature>
<keyword evidence="3" id="KW-1185">Reference proteome</keyword>
<evidence type="ECO:0000256" key="1">
    <source>
        <dbReference type="SAM" id="SignalP"/>
    </source>
</evidence>
<sequence length="52" mass="5682">MSAQLRACMSAYLLVCLSACLHVCTAAHLNVHKTPRDRLAPPILSLMPLPPR</sequence>
<evidence type="ECO:0000313" key="3">
    <source>
        <dbReference type="Proteomes" id="UP000250266"/>
    </source>
</evidence>
<keyword evidence="1" id="KW-0732">Signal</keyword>
<dbReference type="EMBL" id="KV745689">
    <property type="protein sequence ID" value="OCK73676.1"/>
    <property type="molecule type" value="Genomic_DNA"/>
</dbReference>
<protein>
    <submittedName>
        <fullName evidence="2">Uncharacterized protein</fullName>
    </submittedName>
</protein>
<proteinExistence type="predicted"/>
<organism evidence="2 3">
    <name type="scientific">Lepidopterella palustris CBS 459.81</name>
    <dbReference type="NCBI Taxonomy" id="1314670"/>
    <lineage>
        <taxon>Eukaryota</taxon>
        <taxon>Fungi</taxon>
        <taxon>Dikarya</taxon>
        <taxon>Ascomycota</taxon>
        <taxon>Pezizomycotina</taxon>
        <taxon>Dothideomycetes</taxon>
        <taxon>Pleosporomycetidae</taxon>
        <taxon>Mytilinidiales</taxon>
        <taxon>Argynnaceae</taxon>
        <taxon>Lepidopterella</taxon>
    </lineage>
</organism>
<accession>A0A8E2DY53</accession>
<gene>
    <name evidence="2" type="ORF">K432DRAFT_387263</name>
</gene>